<name>A0ABD3HWS6_9MARC</name>
<dbReference type="AlphaFoldDB" id="A0ABD3HWS6"/>
<accession>A0ABD3HWS6</accession>
<proteinExistence type="predicted"/>
<evidence type="ECO:0000313" key="2">
    <source>
        <dbReference type="Proteomes" id="UP001633002"/>
    </source>
</evidence>
<organism evidence="1 2">
    <name type="scientific">Riccia sorocarpa</name>
    <dbReference type="NCBI Taxonomy" id="122646"/>
    <lineage>
        <taxon>Eukaryota</taxon>
        <taxon>Viridiplantae</taxon>
        <taxon>Streptophyta</taxon>
        <taxon>Embryophyta</taxon>
        <taxon>Marchantiophyta</taxon>
        <taxon>Marchantiopsida</taxon>
        <taxon>Marchantiidae</taxon>
        <taxon>Marchantiales</taxon>
        <taxon>Ricciaceae</taxon>
        <taxon>Riccia</taxon>
    </lineage>
</organism>
<sequence>MATLTRILSPEDTAIAVEQSFTFDIKPAVTNYTAAVFQGNFVCAEASGDDFSADFSVSEDDFCAGRWQQMLTFEIEPPVEDCAAAAKNIDSFRKGLRSYTECLTSCYTKSNNSHPKLRAIRSQIVHNTKMYRTQHLKASASFITGLVGVMMNYSHLSIDEFAGAIYFIAEGAAVYAVQAALVKDLHLSVKTDTEELIETARMIADDLSGDLHAEKPIMNRVMTLLKDWKQGVDERSLKKSASLPIMDRKQVKAEESMFPSEDIAVSTVAGVNDHIDAGSFKNRAETALRTNGKQDKQLHEEMKNHYNLMKWPAASLVDACDDFLAFVPLLDRKLKAICSEEETELVYAVDAVGDDKEEPTVANWLQMTQLQSAANFTENEERPKRITEGKYVQEVRPHAHSSSGDRWSRIRKTIRNAVQADKGMLKRLDRINAKKYTEIFPVRVRTTIN</sequence>
<keyword evidence="2" id="KW-1185">Reference proteome</keyword>
<protein>
    <submittedName>
        <fullName evidence="1">Uncharacterized protein</fullName>
    </submittedName>
</protein>
<reference evidence="1 2" key="1">
    <citation type="submission" date="2024-09" db="EMBL/GenBank/DDBJ databases">
        <title>Chromosome-scale assembly of Riccia sorocarpa.</title>
        <authorList>
            <person name="Paukszto L."/>
        </authorList>
    </citation>
    <scope>NUCLEOTIDE SEQUENCE [LARGE SCALE GENOMIC DNA]</scope>
    <source>
        <strain evidence="1">LP-2024</strain>
        <tissue evidence="1">Aerial parts of the thallus</tissue>
    </source>
</reference>
<gene>
    <name evidence="1" type="ORF">R1sor_009477</name>
</gene>
<dbReference type="Proteomes" id="UP001633002">
    <property type="component" value="Unassembled WGS sequence"/>
</dbReference>
<evidence type="ECO:0000313" key="1">
    <source>
        <dbReference type="EMBL" id="KAL3695401.1"/>
    </source>
</evidence>
<dbReference type="EMBL" id="JBJQOH010000002">
    <property type="protein sequence ID" value="KAL3695401.1"/>
    <property type="molecule type" value="Genomic_DNA"/>
</dbReference>
<comment type="caution">
    <text evidence="1">The sequence shown here is derived from an EMBL/GenBank/DDBJ whole genome shotgun (WGS) entry which is preliminary data.</text>
</comment>